<keyword evidence="4" id="KW-1185">Reference proteome</keyword>
<evidence type="ECO:0000313" key="3">
    <source>
        <dbReference type="EMBL" id="BDR60246.1"/>
    </source>
</evidence>
<keyword evidence="2" id="KW-1133">Transmembrane helix</keyword>
<name>A0ABN6SMF3_9LACO</name>
<keyword evidence="2" id="KW-0812">Transmembrane</keyword>
<reference evidence="3 4" key="1">
    <citation type="journal article" date="2023" name="Microbiol. Spectr.">
        <title>Symbiosis of Carpenter Bees with Uncharacterized Lactic Acid Bacteria Showing NAD Auxotrophy.</title>
        <authorList>
            <person name="Kawasaki S."/>
            <person name="Ozawa K."/>
            <person name="Mori T."/>
            <person name="Yamamoto A."/>
            <person name="Ito M."/>
            <person name="Ohkuma M."/>
            <person name="Sakamoto M."/>
            <person name="Matsutani M."/>
        </authorList>
    </citation>
    <scope>NUCLEOTIDE SEQUENCE [LARGE SCALE GENOMIC DNA]</scope>
    <source>
        <strain evidence="3 4">Kim32-2</strain>
    </source>
</reference>
<feature type="compositionally biased region" description="Basic and acidic residues" evidence="1">
    <location>
        <begin position="80"/>
        <end position="89"/>
    </location>
</feature>
<proteinExistence type="predicted"/>
<gene>
    <name evidence="3" type="ORF">KIM322_05070</name>
</gene>
<dbReference type="EMBL" id="AP026803">
    <property type="protein sequence ID" value="BDR60246.1"/>
    <property type="molecule type" value="Genomic_DNA"/>
</dbReference>
<accession>A0ABN6SMF3</accession>
<dbReference type="Proteomes" id="UP001321741">
    <property type="component" value="Chromosome"/>
</dbReference>
<organism evidence="3 4">
    <name type="scientific">Lactobacillus xylocopicola</name>
    <dbReference type="NCBI Taxonomy" id="2976676"/>
    <lineage>
        <taxon>Bacteria</taxon>
        <taxon>Bacillati</taxon>
        <taxon>Bacillota</taxon>
        <taxon>Bacilli</taxon>
        <taxon>Lactobacillales</taxon>
        <taxon>Lactobacillaceae</taxon>
        <taxon>Lactobacillus</taxon>
    </lineage>
</organism>
<dbReference type="RefSeq" id="WP_317637954.1">
    <property type="nucleotide sequence ID" value="NZ_AP026803.1"/>
</dbReference>
<feature type="region of interest" description="Disordered" evidence="1">
    <location>
        <begin position="49"/>
        <end position="89"/>
    </location>
</feature>
<evidence type="ECO:0000313" key="4">
    <source>
        <dbReference type="Proteomes" id="UP001321741"/>
    </source>
</evidence>
<protein>
    <submittedName>
        <fullName evidence="3">Uncharacterized protein</fullName>
    </submittedName>
</protein>
<evidence type="ECO:0000256" key="2">
    <source>
        <dbReference type="SAM" id="Phobius"/>
    </source>
</evidence>
<sequence length="89" mass="10192">MTFWGIIGIVLLAVIILSMIFAVFHIFLMLLPAVVVIAVIIWLINHFTKDDRHSGSSSPGFQDDEWPDRNSDRPKRKKVRDAETKDVDK</sequence>
<feature type="transmembrane region" description="Helical" evidence="2">
    <location>
        <begin position="12"/>
        <end position="44"/>
    </location>
</feature>
<keyword evidence="2" id="KW-0472">Membrane</keyword>
<evidence type="ECO:0000256" key="1">
    <source>
        <dbReference type="SAM" id="MobiDB-lite"/>
    </source>
</evidence>